<gene>
    <name evidence="1" type="ORF">EV189_1088</name>
</gene>
<organism evidence="1 2">
    <name type="scientific">Motilibacter rhizosphaerae</name>
    <dbReference type="NCBI Taxonomy" id="598652"/>
    <lineage>
        <taxon>Bacteria</taxon>
        <taxon>Bacillati</taxon>
        <taxon>Actinomycetota</taxon>
        <taxon>Actinomycetes</taxon>
        <taxon>Motilibacterales</taxon>
        <taxon>Motilibacteraceae</taxon>
        <taxon>Motilibacter</taxon>
    </lineage>
</organism>
<evidence type="ECO:0000313" key="2">
    <source>
        <dbReference type="Proteomes" id="UP000293638"/>
    </source>
</evidence>
<dbReference type="EMBL" id="SGXD01000001">
    <property type="protein sequence ID" value="RZS91836.1"/>
    <property type="molecule type" value="Genomic_DNA"/>
</dbReference>
<proteinExistence type="predicted"/>
<protein>
    <recommendedName>
        <fullName evidence="3">Cupin domain</fullName>
    </recommendedName>
</protein>
<comment type="caution">
    <text evidence="1">The sequence shown here is derived from an EMBL/GenBank/DDBJ whole genome shotgun (WGS) entry which is preliminary data.</text>
</comment>
<dbReference type="AlphaFoldDB" id="A0A4Q7NWW3"/>
<evidence type="ECO:0000313" key="1">
    <source>
        <dbReference type="EMBL" id="RZS91836.1"/>
    </source>
</evidence>
<reference evidence="1 2" key="1">
    <citation type="submission" date="2019-02" db="EMBL/GenBank/DDBJ databases">
        <title>Genomic Encyclopedia of Type Strains, Phase IV (KMG-IV): sequencing the most valuable type-strain genomes for metagenomic binning, comparative biology and taxonomic classification.</title>
        <authorList>
            <person name="Goeker M."/>
        </authorList>
    </citation>
    <scope>NUCLEOTIDE SEQUENCE [LARGE SCALE GENOMIC DNA]</scope>
    <source>
        <strain evidence="1 2">DSM 45622</strain>
    </source>
</reference>
<dbReference type="Proteomes" id="UP000293638">
    <property type="component" value="Unassembled WGS sequence"/>
</dbReference>
<sequence length="94" mass="9981">MDPDALLHDRPLPGCSCTTMTVLAAESIPCAAADWSAAVVVVLRGQLLLECLSGRCSTFAEGAVLPLSGLHLRRITNIGLEPLVLRTIRRDPSS</sequence>
<keyword evidence="2" id="KW-1185">Reference proteome</keyword>
<accession>A0A4Q7NWW3</accession>
<evidence type="ECO:0008006" key="3">
    <source>
        <dbReference type="Google" id="ProtNLM"/>
    </source>
</evidence>
<name>A0A4Q7NWW3_9ACTN</name>